<dbReference type="RefSeq" id="XP_031025890.1">
    <property type="nucleotide sequence ID" value="XM_031168155.1"/>
</dbReference>
<name>A0A507CCU9_9FUNG</name>
<evidence type="ECO:0000256" key="4">
    <source>
        <dbReference type="PROSITE-ProRule" id="PRU01100"/>
    </source>
</evidence>
<evidence type="ECO:0000259" key="7">
    <source>
        <dbReference type="PROSITE" id="PS51764"/>
    </source>
</evidence>
<evidence type="ECO:0000256" key="6">
    <source>
        <dbReference type="SAM" id="SignalP"/>
    </source>
</evidence>
<dbReference type="Pfam" id="PF02156">
    <property type="entry name" value="Glyco_hydro_26"/>
    <property type="match status" value="1"/>
</dbReference>
<comment type="caution">
    <text evidence="8">The sequence shown here is derived from an EMBL/GenBank/DDBJ whole genome shotgun (WGS) entry which is preliminary data.</text>
</comment>
<dbReference type="InterPro" id="IPR017853">
    <property type="entry name" value="GH"/>
</dbReference>
<keyword evidence="5" id="KW-0472">Membrane</keyword>
<keyword evidence="5" id="KW-1133">Transmembrane helix</keyword>
<dbReference type="EMBL" id="QEAO01000009">
    <property type="protein sequence ID" value="TPX35363.1"/>
    <property type="molecule type" value="Genomic_DNA"/>
</dbReference>
<accession>A0A507CCU9</accession>
<dbReference type="STRING" id="1806994.A0A507CCU9"/>
<dbReference type="PANTHER" id="PTHR40079">
    <property type="entry name" value="MANNAN ENDO-1,4-BETA-MANNOSIDASE E-RELATED"/>
    <property type="match status" value="1"/>
</dbReference>
<dbReference type="Proteomes" id="UP000319731">
    <property type="component" value="Unassembled WGS sequence"/>
</dbReference>
<dbReference type="AlphaFoldDB" id="A0A507CCU9"/>
<dbReference type="InterPro" id="IPR000805">
    <property type="entry name" value="Glyco_hydro_26"/>
</dbReference>
<keyword evidence="9" id="KW-1185">Reference proteome</keyword>
<keyword evidence="6" id="KW-0732">Signal</keyword>
<dbReference type="Gene3D" id="3.20.20.80">
    <property type="entry name" value="Glycosidases"/>
    <property type="match status" value="1"/>
</dbReference>
<evidence type="ECO:0000256" key="2">
    <source>
        <dbReference type="ARBA" id="ARBA00022801"/>
    </source>
</evidence>
<keyword evidence="3 4" id="KW-0326">Glycosidase</keyword>
<proteinExistence type="inferred from homology"/>
<protein>
    <submittedName>
        <fullName evidence="8">Mannan endo-1,4-beta-mannosidase</fullName>
    </submittedName>
</protein>
<feature type="active site" description="Proton donor" evidence="4">
    <location>
        <position position="146"/>
    </location>
</feature>
<evidence type="ECO:0000313" key="8">
    <source>
        <dbReference type="EMBL" id="TPX35363.1"/>
    </source>
</evidence>
<sequence>MTKTKNILAVAALVLSSGISIHAQLALFEPPTGMYLGAWVDGTPVNGLPSDSPAMLNNRSNRLFSVYHFAQNIPGNSSSSNYVDTTAYFAQPQLDATTSDAILFLTVYPKGPNGLNVTDADINQLALQMQSLNRAGRRVMLRLAPEMNGSWNVWGQRPSSFIAFWKRVVPAVKAIAQNVAFVWSPSSGNGYPFLNGAYSPVNGSTDYLAMDTNGDGILDINDDPYSVYYPGDSFVDWVGLSIYYYGQSYPWVNNVLPVPGQTAAEIFGTNSTTLGSSTNQYGSFNFYQMFCVNRSKPFAASEYAAAFHLPATPAMQAAGIYDVAPGSSIIVATPLQSSYTSYAIGPGELAIKQRWWQQTLTNSTFLKMYPRFKLFNLFEFRKVEETTFRDFQVTNSSNPVVTNAFFNDLDNSGVKIVYANSSLKVQNPSSNTTVGGDGSGGANIVNSSADVSSFIPSSASMMVFAFISVIYYFM</sequence>
<evidence type="ECO:0000256" key="5">
    <source>
        <dbReference type="SAM" id="Phobius"/>
    </source>
</evidence>
<dbReference type="InterPro" id="IPR022790">
    <property type="entry name" value="GH26_dom"/>
</dbReference>
<dbReference type="SUPFAM" id="SSF51445">
    <property type="entry name" value="(Trans)glycosidases"/>
    <property type="match status" value="1"/>
</dbReference>
<gene>
    <name evidence="8" type="ORF">SmJEL517_g02227</name>
</gene>
<dbReference type="GO" id="GO:0006080">
    <property type="term" value="P:substituted mannan metabolic process"/>
    <property type="evidence" value="ECO:0007669"/>
    <property type="project" value="InterPro"/>
</dbReference>
<dbReference type="PANTHER" id="PTHR40079:SF4">
    <property type="entry name" value="GH26 DOMAIN-CONTAINING PROTEIN-RELATED"/>
    <property type="match status" value="1"/>
</dbReference>
<dbReference type="OrthoDB" id="428177at2759"/>
<evidence type="ECO:0000256" key="3">
    <source>
        <dbReference type="ARBA" id="ARBA00023295"/>
    </source>
</evidence>
<organism evidence="8 9">
    <name type="scientific">Synchytrium microbalum</name>
    <dbReference type="NCBI Taxonomy" id="1806994"/>
    <lineage>
        <taxon>Eukaryota</taxon>
        <taxon>Fungi</taxon>
        <taxon>Fungi incertae sedis</taxon>
        <taxon>Chytridiomycota</taxon>
        <taxon>Chytridiomycota incertae sedis</taxon>
        <taxon>Chytridiomycetes</taxon>
        <taxon>Synchytriales</taxon>
        <taxon>Synchytriaceae</taxon>
        <taxon>Synchytrium</taxon>
    </lineage>
</organism>
<keyword evidence="5" id="KW-0812">Transmembrane</keyword>
<evidence type="ECO:0000313" key="9">
    <source>
        <dbReference type="Proteomes" id="UP000319731"/>
    </source>
</evidence>
<reference evidence="8 9" key="1">
    <citation type="journal article" date="2019" name="Sci. Rep.">
        <title>Comparative genomics of chytrid fungi reveal insights into the obligate biotrophic and pathogenic lifestyle of Synchytrium endobioticum.</title>
        <authorList>
            <person name="van de Vossenberg B.T.L.H."/>
            <person name="Warris S."/>
            <person name="Nguyen H.D.T."/>
            <person name="van Gent-Pelzer M.P.E."/>
            <person name="Joly D.L."/>
            <person name="van de Geest H.C."/>
            <person name="Bonants P.J.M."/>
            <person name="Smith D.S."/>
            <person name="Levesque C.A."/>
            <person name="van der Lee T.A.J."/>
        </authorList>
    </citation>
    <scope>NUCLEOTIDE SEQUENCE [LARGE SCALE GENOMIC DNA]</scope>
    <source>
        <strain evidence="8 9">JEL517</strain>
    </source>
</reference>
<dbReference type="PROSITE" id="PS51764">
    <property type="entry name" value="GH26"/>
    <property type="match status" value="1"/>
</dbReference>
<feature type="transmembrane region" description="Helical" evidence="5">
    <location>
        <begin position="454"/>
        <end position="473"/>
    </location>
</feature>
<feature type="signal peptide" evidence="6">
    <location>
        <begin position="1"/>
        <end position="23"/>
    </location>
</feature>
<keyword evidence="2 4" id="KW-0378">Hydrolase</keyword>
<comment type="similarity">
    <text evidence="1 4">Belongs to the glycosyl hydrolase 26 family.</text>
</comment>
<feature type="domain" description="GH26" evidence="7">
    <location>
        <begin position="2"/>
        <end position="404"/>
    </location>
</feature>
<feature type="chain" id="PRO_5021459485" evidence="6">
    <location>
        <begin position="24"/>
        <end position="474"/>
    </location>
</feature>
<dbReference type="GO" id="GO:0016985">
    <property type="term" value="F:mannan endo-1,4-beta-mannosidase activity"/>
    <property type="evidence" value="ECO:0007669"/>
    <property type="project" value="InterPro"/>
</dbReference>
<feature type="active site" description="Nucleophile" evidence="4">
    <location>
        <position position="302"/>
    </location>
</feature>
<evidence type="ECO:0000256" key="1">
    <source>
        <dbReference type="ARBA" id="ARBA00007754"/>
    </source>
</evidence>
<dbReference type="GeneID" id="42003452"/>